<dbReference type="EMBL" id="FQXS01000003">
    <property type="protein sequence ID" value="SHH50188.1"/>
    <property type="molecule type" value="Genomic_DNA"/>
</dbReference>
<evidence type="ECO:0000256" key="1">
    <source>
        <dbReference type="SAM" id="MobiDB-lite"/>
    </source>
</evidence>
<keyword evidence="3" id="KW-1185">Reference proteome</keyword>
<dbReference type="STRING" id="1121409.SAMN02745124_00723"/>
<evidence type="ECO:0000313" key="2">
    <source>
        <dbReference type="EMBL" id="SHH50188.1"/>
    </source>
</evidence>
<accession>A0A1M5THN5</accession>
<dbReference type="AlphaFoldDB" id="A0A1M5THN5"/>
<dbReference type="Proteomes" id="UP000184139">
    <property type="component" value="Unassembled WGS sequence"/>
</dbReference>
<reference evidence="2 3" key="1">
    <citation type="submission" date="2016-11" db="EMBL/GenBank/DDBJ databases">
        <authorList>
            <person name="Jaros S."/>
            <person name="Januszkiewicz K."/>
            <person name="Wedrychowicz H."/>
        </authorList>
    </citation>
    <scope>NUCLEOTIDE SEQUENCE [LARGE SCALE GENOMIC DNA]</scope>
    <source>
        <strain evidence="2 3">DSM 9705</strain>
    </source>
</reference>
<name>A0A1M5THN5_9BACT</name>
<feature type="region of interest" description="Disordered" evidence="1">
    <location>
        <begin position="1"/>
        <end position="24"/>
    </location>
</feature>
<gene>
    <name evidence="2" type="ORF">SAMN02745124_00723</name>
</gene>
<sequence>MTTSIHDTCFAGNRPGQSRPPAPENHSACRGWCRSCSREHSLPTGRAREQAGALFDRLTRTGTIAAPGSAAAADPRLATASLFGKARGKMFGVLECLAADGTCQWLFAFSGQYNGQWLVPGWAPPLFDPAAYQRINEPGERQVKALGSQLAALPASEPDYRKVAQARRRLSQELMVALHELYRIPNFRGEDTSLTGAVGDAAGKPTGIGDCCAPKLLGQAVARKLAPISLAEFYFGRSNRSGCRQHGCFYPPCSDKCLPLLGFMLCGAEERRNAYGG</sequence>
<evidence type="ECO:0000313" key="3">
    <source>
        <dbReference type="Proteomes" id="UP000184139"/>
    </source>
</evidence>
<dbReference type="RefSeq" id="WP_208609714.1">
    <property type="nucleotide sequence ID" value="NZ_FQXS01000003.1"/>
</dbReference>
<protein>
    <submittedName>
        <fullName evidence="2">Uncharacterized protein</fullName>
    </submittedName>
</protein>
<proteinExistence type="predicted"/>
<organism evidence="2 3">
    <name type="scientific">Desulfofustis glycolicus DSM 9705</name>
    <dbReference type="NCBI Taxonomy" id="1121409"/>
    <lineage>
        <taxon>Bacteria</taxon>
        <taxon>Pseudomonadati</taxon>
        <taxon>Thermodesulfobacteriota</taxon>
        <taxon>Desulfobulbia</taxon>
        <taxon>Desulfobulbales</taxon>
        <taxon>Desulfocapsaceae</taxon>
        <taxon>Desulfofustis</taxon>
    </lineage>
</organism>